<dbReference type="InterPro" id="IPR010994">
    <property type="entry name" value="RuvA_2-like"/>
</dbReference>
<keyword evidence="10" id="KW-0547">Nucleotide-binding</keyword>
<sequence>MIAHLRGILAEKEPHQVVVDVGGVGYRVFIPLSTFERLPGIGEAVHLVTVTHVREDAFLLHGFATAAEREVFVVLNSVTGIGARLAMAALSTFAPDALVSALAQEDVTLLARIPGIGKRIAMRLVVELKDRLPALPATISGTLPDAQPANPIDPNAAPPAPSAPVQPSLRQDLISALVNLGYRAPDAERVLRTLPPDELSDPAIALRAALKILSR</sequence>
<comment type="caution">
    <text evidence="6">Lacks conserved residue(s) required for the propagation of feature annotation.</text>
</comment>
<dbReference type="Proteomes" id="UP001628193">
    <property type="component" value="Unassembled WGS sequence"/>
</dbReference>
<dbReference type="Gene3D" id="1.10.150.20">
    <property type="entry name" value="5' to 3' exonuclease, C-terminal subdomain"/>
    <property type="match status" value="1"/>
</dbReference>
<dbReference type="GO" id="GO:0003678">
    <property type="term" value="F:DNA helicase activity"/>
    <property type="evidence" value="ECO:0007669"/>
    <property type="project" value="UniProtKB-EC"/>
</dbReference>
<comment type="caution">
    <text evidence="10">The sequence shown here is derived from an EMBL/GenBank/DDBJ whole genome shotgun (WGS) entry which is preliminary data.</text>
</comment>
<accession>A0ABQ0CBH9</accession>
<evidence type="ECO:0000256" key="1">
    <source>
        <dbReference type="ARBA" id="ARBA00022490"/>
    </source>
</evidence>
<keyword evidence="11" id="KW-1185">Reference proteome</keyword>
<dbReference type="CDD" id="cd14332">
    <property type="entry name" value="UBA_RuvA_C"/>
    <property type="match status" value="1"/>
</dbReference>
<dbReference type="Pfam" id="PF07499">
    <property type="entry name" value="RuvA_C"/>
    <property type="match status" value="1"/>
</dbReference>
<keyword evidence="10" id="KW-0067">ATP-binding</keyword>
<comment type="domain">
    <text evidence="6">Has three domains with a flexible linker between the domains II and III and assumes an 'L' shape. Domain III is highly mobile and contacts RuvB.</text>
</comment>
<dbReference type="SUPFAM" id="SSF46929">
    <property type="entry name" value="DNA helicase RuvA subunit, C-terminal domain"/>
    <property type="match status" value="1"/>
</dbReference>
<evidence type="ECO:0000313" key="11">
    <source>
        <dbReference type="Proteomes" id="UP001628193"/>
    </source>
</evidence>
<dbReference type="HAMAP" id="MF_00031">
    <property type="entry name" value="DNA_HJ_migration_RuvA"/>
    <property type="match status" value="1"/>
</dbReference>
<evidence type="ECO:0000256" key="2">
    <source>
        <dbReference type="ARBA" id="ARBA00022763"/>
    </source>
</evidence>
<dbReference type="Pfam" id="PF01330">
    <property type="entry name" value="RuvA_N"/>
    <property type="match status" value="1"/>
</dbReference>
<evidence type="ECO:0000256" key="5">
    <source>
        <dbReference type="ARBA" id="ARBA00023204"/>
    </source>
</evidence>
<keyword evidence="3 6" id="KW-0238">DNA-binding</keyword>
<dbReference type="Gene3D" id="1.10.8.10">
    <property type="entry name" value="DNA helicase RuvA subunit, C-terminal domain"/>
    <property type="match status" value="1"/>
</dbReference>
<keyword evidence="10" id="KW-0378">Hydrolase</keyword>
<keyword evidence="2 6" id="KW-0227">DNA damage</keyword>
<evidence type="ECO:0000256" key="3">
    <source>
        <dbReference type="ARBA" id="ARBA00023125"/>
    </source>
</evidence>
<dbReference type="InterPro" id="IPR011114">
    <property type="entry name" value="RuvA_C"/>
</dbReference>
<evidence type="ECO:0000256" key="7">
    <source>
        <dbReference type="SAM" id="MobiDB-lite"/>
    </source>
</evidence>
<keyword evidence="4 6" id="KW-0233">DNA recombination</keyword>
<keyword evidence="10" id="KW-0347">Helicase</keyword>
<proteinExistence type="inferred from homology"/>
<feature type="domain" description="DNA helicase Holliday junction RuvA type" evidence="8">
    <location>
        <begin position="1"/>
        <end position="62"/>
    </location>
</feature>
<protein>
    <recommendedName>
        <fullName evidence="6">Holliday junction branch migration complex subunit RuvA</fullName>
    </recommendedName>
</protein>
<comment type="function">
    <text evidence="6">The RuvA-RuvB-RuvC complex processes Holliday junction (HJ) DNA during genetic recombination and DNA repair, while the RuvA-RuvB complex plays an important role in the rescue of blocked DNA replication forks via replication fork reversal (RFR). RuvA specifically binds to HJ cruciform DNA, conferring on it an open structure. The RuvB hexamer acts as an ATP-dependent pump, pulling dsDNA into and through the RuvAB complex. HJ branch migration allows RuvC to scan DNA until it finds its consensus sequence, where it cleaves and resolves the cruciform DNA.</text>
</comment>
<name>A0ABQ0CBH9_9PROT</name>
<evidence type="ECO:0000313" key="10">
    <source>
        <dbReference type="EMBL" id="GAB0058254.1"/>
    </source>
</evidence>
<evidence type="ECO:0000256" key="4">
    <source>
        <dbReference type="ARBA" id="ARBA00023172"/>
    </source>
</evidence>
<dbReference type="Pfam" id="PF14520">
    <property type="entry name" value="HHH_5"/>
    <property type="match status" value="1"/>
</dbReference>
<dbReference type="SUPFAM" id="SSF50249">
    <property type="entry name" value="Nucleic acid-binding proteins"/>
    <property type="match status" value="1"/>
</dbReference>
<feature type="compositionally biased region" description="Low complexity" evidence="7">
    <location>
        <begin position="144"/>
        <end position="155"/>
    </location>
</feature>
<organism evidence="10 11">
    <name type="scientific">Candidatus Magnetaquiglobus chichijimensis</name>
    <dbReference type="NCBI Taxonomy" id="3141448"/>
    <lineage>
        <taxon>Bacteria</taxon>
        <taxon>Pseudomonadati</taxon>
        <taxon>Pseudomonadota</taxon>
        <taxon>Magnetococcia</taxon>
        <taxon>Magnetococcales</taxon>
        <taxon>Candidatus Magnetaquicoccaceae</taxon>
        <taxon>Candidatus Magnetaquiglobus</taxon>
    </lineage>
</organism>
<feature type="domain" description="Holliday junction DNA helicase RuvA C-terminal" evidence="9">
    <location>
        <begin position="169"/>
        <end position="214"/>
    </location>
</feature>
<evidence type="ECO:0000259" key="9">
    <source>
        <dbReference type="Pfam" id="PF07499"/>
    </source>
</evidence>
<reference evidence="10 11" key="1">
    <citation type="submission" date="2024-05" db="EMBL/GenBank/DDBJ databases">
        <authorList>
            <consortium name="Candidatus Magnetaquicoccaceae bacterium FCR-1 genome sequencing consortium"/>
            <person name="Shimoshige H."/>
            <person name="Shimamura S."/>
            <person name="Taoka A."/>
            <person name="Kobayashi H."/>
            <person name="Maekawa T."/>
        </authorList>
    </citation>
    <scope>NUCLEOTIDE SEQUENCE [LARGE SCALE GENOMIC DNA]</scope>
    <source>
        <strain evidence="10 11">FCR-1</strain>
    </source>
</reference>
<feature type="region of interest" description="Disordered" evidence="7">
    <location>
        <begin position="139"/>
        <end position="166"/>
    </location>
</feature>
<comment type="subcellular location">
    <subcellularLocation>
        <location evidence="6">Cytoplasm</location>
    </subcellularLocation>
</comment>
<dbReference type="InterPro" id="IPR013849">
    <property type="entry name" value="DNA_helicase_Holl-junc_RuvA_I"/>
</dbReference>
<keyword evidence="5 6" id="KW-0234">DNA repair</keyword>
<dbReference type="NCBIfam" id="TIGR00084">
    <property type="entry name" value="ruvA"/>
    <property type="match status" value="1"/>
</dbReference>
<dbReference type="GO" id="GO:0016787">
    <property type="term" value="F:hydrolase activity"/>
    <property type="evidence" value="ECO:0007669"/>
    <property type="project" value="UniProtKB-KW"/>
</dbReference>
<dbReference type="InterPro" id="IPR036267">
    <property type="entry name" value="RuvA_C_sf"/>
</dbReference>
<feature type="region of interest" description="Domain III" evidence="6">
    <location>
        <begin position="161"/>
        <end position="215"/>
    </location>
</feature>
<feature type="region of interest" description="Domain I" evidence="6">
    <location>
        <begin position="1"/>
        <end position="64"/>
    </location>
</feature>
<reference evidence="10 11" key="2">
    <citation type="submission" date="2024-09" db="EMBL/GenBank/DDBJ databases">
        <title>Draft genome sequence of Candidatus Magnetaquicoccaceae bacterium FCR-1.</title>
        <authorList>
            <person name="Shimoshige H."/>
            <person name="Shimamura S."/>
            <person name="Taoka A."/>
            <person name="Kobayashi H."/>
            <person name="Maekawa T."/>
        </authorList>
    </citation>
    <scope>NUCLEOTIDE SEQUENCE [LARGE SCALE GENOMIC DNA]</scope>
    <source>
        <strain evidence="10 11">FCR-1</strain>
    </source>
</reference>
<keyword evidence="1 6" id="KW-0963">Cytoplasm</keyword>
<dbReference type="InterPro" id="IPR000085">
    <property type="entry name" value="RuvA"/>
</dbReference>
<dbReference type="Gene3D" id="2.40.50.140">
    <property type="entry name" value="Nucleic acid-binding proteins"/>
    <property type="match status" value="1"/>
</dbReference>
<dbReference type="RefSeq" id="WP_420905933.1">
    <property type="nucleotide sequence ID" value="NZ_BAAFGK010000004.1"/>
</dbReference>
<dbReference type="InterPro" id="IPR012340">
    <property type="entry name" value="NA-bd_OB-fold"/>
</dbReference>
<gene>
    <name evidence="6 10" type="primary">ruvA</name>
    <name evidence="10" type="ORF">SIID45300_02600</name>
</gene>
<comment type="subunit">
    <text evidence="6">Homotetramer. Forms an RuvA(8)-RuvB(12)-Holliday junction (HJ) complex. HJ DNA is sandwiched between 2 RuvA tetramers; dsDNA enters through RuvA and exits via RuvB. An RuvB hexamer assembles on each DNA strand where it exits the tetramer. Each RuvB hexamer is contacted by two RuvA subunits (via domain III) on 2 adjacent RuvB subunits; this complex drives branch migration. In the full resolvosome a probable DNA-RuvA(4)-RuvB(12)-RuvC(2) complex forms which resolves the HJ.</text>
</comment>
<evidence type="ECO:0000256" key="6">
    <source>
        <dbReference type="HAMAP-Rule" id="MF_00031"/>
    </source>
</evidence>
<dbReference type="SUPFAM" id="SSF47781">
    <property type="entry name" value="RuvA domain 2-like"/>
    <property type="match status" value="1"/>
</dbReference>
<dbReference type="EMBL" id="BAAFGK010000004">
    <property type="protein sequence ID" value="GAB0058254.1"/>
    <property type="molecule type" value="Genomic_DNA"/>
</dbReference>
<comment type="similarity">
    <text evidence="6">Belongs to the RuvA family.</text>
</comment>
<evidence type="ECO:0000259" key="8">
    <source>
        <dbReference type="Pfam" id="PF01330"/>
    </source>
</evidence>